<dbReference type="Gene3D" id="1.10.530.10">
    <property type="match status" value="1"/>
</dbReference>
<accession>A0AA45KHT4</accession>
<feature type="domain" description="CwlT-like lysozyme" evidence="2">
    <location>
        <begin position="29"/>
        <end position="191"/>
    </location>
</feature>
<dbReference type="InterPro" id="IPR023346">
    <property type="entry name" value="Lysozyme-like_dom_sf"/>
</dbReference>
<keyword evidence="4" id="KW-1185">Reference proteome</keyword>
<dbReference type="Proteomes" id="UP000663608">
    <property type="component" value="Chromosome"/>
</dbReference>
<evidence type="ECO:0000256" key="1">
    <source>
        <dbReference type="ARBA" id="ARBA00004241"/>
    </source>
</evidence>
<dbReference type="GO" id="GO:0009986">
    <property type="term" value="C:cell surface"/>
    <property type="evidence" value="ECO:0007669"/>
    <property type="project" value="UniProtKB-SubCell"/>
</dbReference>
<dbReference type="KEGG" id="lti:JW886_03520"/>
<comment type="subcellular location">
    <subcellularLocation>
        <location evidence="1">Cell surface</location>
    </subcellularLocation>
</comment>
<gene>
    <name evidence="3" type="ORF">JW886_03520</name>
</gene>
<name>A0AA45KHT4_9LACT</name>
<dbReference type="CDD" id="cd16891">
    <property type="entry name" value="CwlT-like"/>
    <property type="match status" value="1"/>
</dbReference>
<dbReference type="RefSeq" id="WP_075524447.1">
    <property type="nucleotide sequence ID" value="NZ_CP070381.1"/>
</dbReference>
<proteinExistence type="predicted"/>
<dbReference type="Pfam" id="PF13702">
    <property type="entry name" value="Lysozyme_like"/>
    <property type="match status" value="1"/>
</dbReference>
<evidence type="ECO:0000313" key="4">
    <source>
        <dbReference type="Proteomes" id="UP000663608"/>
    </source>
</evidence>
<dbReference type="AlphaFoldDB" id="A0AA45KHT4"/>
<dbReference type="InterPro" id="IPR047194">
    <property type="entry name" value="CwlT-like_lysozyme"/>
</dbReference>
<dbReference type="EMBL" id="CP070872">
    <property type="protein sequence ID" value="QSE77326.1"/>
    <property type="molecule type" value="Genomic_DNA"/>
</dbReference>
<sequence length="200" mass="22269">MLKKIVGIVVLLLIMCGGFYVYRAHQNVKHVMSYEAAVKKSLKAQGLSGDTQLALAIIYTETKGKEADIMQSSESLNGKANEISNEEDSIQQGILNLSKVLEYAEEKNVDVWTGVQAYNYGKSYVDYIAKHGGKNTIKLSKAYSRDVVAPSLGNTSGQTYYHVTLDSLLYNKGKLYSNGGNIFYAKEVAWNMYLLDLLNW</sequence>
<evidence type="ECO:0000313" key="3">
    <source>
        <dbReference type="EMBL" id="QSE77326.1"/>
    </source>
</evidence>
<evidence type="ECO:0000259" key="2">
    <source>
        <dbReference type="Pfam" id="PF13702"/>
    </source>
</evidence>
<dbReference type="SUPFAM" id="SSF53955">
    <property type="entry name" value="Lysozyme-like"/>
    <property type="match status" value="1"/>
</dbReference>
<organism evidence="3 4">
    <name type="scientific">Lactococcus taiwanensis</name>
    <dbReference type="NCBI Taxonomy" id="1151742"/>
    <lineage>
        <taxon>Bacteria</taxon>
        <taxon>Bacillati</taxon>
        <taxon>Bacillota</taxon>
        <taxon>Bacilli</taxon>
        <taxon>Lactobacillales</taxon>
        <taxon>Streptococcaceae</taxon>
        <taxon>Lactococcus</taxon>
    </lineage>
</organism>
<protein>
    <submittedName>
        <fullName evidence="3">Lysozyme family protein</fullName>
    </submittedName>
</protein>
<reference evidence="3 4" key="1">
    <citation type="submission" date="2021-02" db="EMBL/GenBank/DDBJ databases">
        <title>Complete genome sequence of Lactococcus lactis strain K_LL004.</title>
        <authorList>
            <person name="Kim H.B."/>
        </authorList>
    </citation>
    <scope>NUCLEOTIDE SEQUENCE [LARGE SCALE GENOMIC DNA]</scope>
    <source>
        <strain evidence="3 4">K_LL004</strain>
    </source>
</reference>